<dbReference type="PANTHER" id="PTHR33164">
    <property type="entry name" value="TRANSCRIPTIONAL REGULATOR, MARR FAMILY"/>
    <property type="match status" value="1"/>
</dbReference>
<evidence type="ECO:0000256" key="1">
    <source>
        <dbReference type="SAM" id="MobiDB-lite"/>
    </source>
</evidence>
<dbReference type="Pfam" id="PF12802">
    <property type="entry name" value="MarR_2"/>
    <property type="match status" value="1"/>
</dbReference>
<dbReference type="InterPro" id="IPR036390">
    <property type="entry name" value="WH_DNA-bd_sf"/>
</dbReference>
<dbReference type="PROSITE" id="PS50995">
    <property type="entry name" value="HTH_MARR_2"/>
    <property type="match status" value="1"/>
</dbReference>
<organism evidence="3 4">
    <name type="scientific">Bradyrhizobium ontarionense</name>
    <dbReference type="NCBI Taxonomy" id="2898149"/>
    <lineage>
        <taxon>Bacteria</taxon>
        <taxon>Pseudomonadati</taxon>
        <taxon>Pseudomonadota</taxon>
        <taxon>Alphaproteobacteria</taxon>
        <taxon>Hyphomicrobiales</taxon>
        <taxon>Nitrobacteraceae</taxon>
        <taxon>Bradyrhizobium</taxon>
    </lineage>
</organism>
<feature type="region of interest" description="Disordered" evidence="1">
    <location>
        <begin position="1"/>
        <end position="39"/>
    </location>
</feature>
<proteinExistence type="predicted"/>
<name>A0ABY3REX8_9BRAD</name>
<dbReference type="InterPro" id="IPR000835">
    <property type="entry name" value="HTH_MarR-typ"/>
</dbReference>
<protein>
    <submittedName>
        <fullName evidence="3">MarR family transcriptional regulator</fullName>
    </submittedName>
</protein>
<dbReference type="SMART" id="SM00347">
    <property type="entry name" value="HTH_MARR"/>
    <property type="match status" value="1"/>
</dbReference>
<dbReference type="EMBL" id="CP088156">
    <property type="protein sequence ID" value="UFZ05219.1"/>
    <property type="molecule type" value="Genomic_DNA"/>
</dbReference>
<feature type="compositionally biased region" description="Basic residues" evidence="1">
    <location>
        <begin position="1"/>
        <end position="12"/>
    </location>
</feature>
<dbReference type="RefSeq" id="WP_231323073.1">
    <property type="nucleotide sequence ID" value="NZ_CP088156.1"/>
</dbReference>
<keyword evidence="4" id="KW-1185">Reference proteome</keyword>
<evidence type="ECO:0000313" key="3">
    <source>
        <dbReference type="EMBL" id="UFZ05219.1"/>
    </source>
</evidence>
<gene>
    <name evidence="3" type="ORF">LQG66_02525</name>
</gene>
<dbReference type="Proteomes" id="UP001431010">
    <property type="component" value="Chromosome"/>
</dbReference>
<dbReference type="SUPFAM" id="SSF46785">
    <property type="entry name" value="Winged helix' DNA-binding domain"/>
    <property type="match status" value="1"/>
</dbReference>
<reference evidence="3" key="1">
    <citation type="journal article" date="2024" name="Antonie Van Leeuwenhoek">
        <title>Bradyrhizobium ontarionense sp. nov., a novel bacterial symbiont isolated from Aeschynomene indica (Indian jointvetch), harbours photosynthesis, nitrogen fixation and nitrous oxide (N2O) reductase genes.</title>
        <authorList>
            <person name="Bromfield E.S.P."/>
            <person name="Cloutier S."/>
        </authorList>
    </citation>
    <scope>NUCLEOTIDE SEQUENCE</scope>
    <source>
        <strain evidence="3">A19</strain>
    </source>
</reference>
<dbReference type="InterPro" id="IPR036388">
    <property type="entry name" value="WH-like_DNA-bd_sf"/>
</dbReference>
<evidence type="ECO:0000313" key="4">
    <source>
        <dbReference type="Proteomes" id="UP001431010"/>
    </source>
</evidence>
<dbReference type="InterPro" id="IPR039422">
    <property type="entry name" value="MarR/SlyA-like"/>
</dbReference>
<accession>A0ABY3REX8</accession>
<feature type="domain" description="HTH marR-type" evidence="2">
    <location>
        <begin position="40"/>
        <end position="175"/>
    </location>
</feature>
<dbReference type="Gene3D" id="1.10.10.10">
    <property type="entry name" value="Winged helix-like DNA-binding domain superfamily/Winged helix DNA-binding domain"/>
    <property type="match status" value="1"/>
</dbReference>
<dbReference type="PANTHER" id="PTHR33164:SF89">
    <property type="entry name" value="MARR FAMILY REGULATORY PROTEIN"/>
    <property type="match status" value="1"/>
</dbReference>
<evidence type="ECO:0000259" key="2">
    <source>
        <dbReference type="PROSITE" id="PS50995"/>
    </source>
</evidence>
<sequence>MAHQPRRTLRRAPKADETLTRPRKRPATQGTDEQRPPISLDGLTSLAGYLIRQAQLWVFEDFNGTLAPLDIRPAQYSILVVVRDNPGLSQMALSEVLGISRSGIIPPLDELQSRGLLERLPTSDRRTHALHLTAAGTALLALADSLVQQHERRLMDKVGSRGHQQLLQVLEVFGRNR</sequence>